<gene>
    <name evidence="4" type="ORF">DFP95_11052</name>
</gene>
<name>A0A3D9I7R3_9BACL</name>
<dbReference type="EMBL" id="QRDY01000010">
    <property type="protein sequence ID" value="RED57579.1"/>
    <property type="molecule type" value="Genomic_DNA"/>
</dbReference>
<proteinExistence type="inferred from homology"/>
<dbReference type="CDD" id="cd00616">
    <property type="entry name" value="AHBA_syn"/>
    <property type="match status" value="1"/>
</dbReference>
<dbReference type="RefSeq" id="WP_115993876.1">
    <property type="nucleotide sequence ID" value="NZ_QRDY01000010.1"/>
</dbReference>
<dbReference type="PANTHER" id="PTHR30244:SF34">
    <property type="entry name" value="DTDP-4-AMINO-4,6-DIDEOXYGALACTOSE TRANSAMINASE"/>
    <property type="match status" value="1"/>
</dbReference>
<dbReference type="InterPro" id="IPR000653">
    <property type="entry name" value="DegT/StrS_aminotransferase"/>
</dbReference>
<dbReference type="OrthoDB" id="9810913at2"/>
<evidence type="ECO:0000256" key="2">
    <source>
        <dbReference type="PIRSR" id="PIRSR000390-2"/>
    </source>
</evidence>
<dbReference type="GO" id="GO:0030170">
    <property type="term" value="F:pyridoxal phosphate binding"/>
    <property type="evidence" value="ECO:0007669"/>
    <property type="project" value="TreeGrafter"/>
</dbReference>
<dbReference type="AlphaFoldDB" id="A0A3D9I7R3"/>
<keyword evidence="2 3" id="KW-0663">Pyridoxal phosphate</keyword>
<evidence type="ECO:0000313" key="5">
    <source>
        <dbReference type="Proteomes" id="UP000256869"/>
    </source>
</evidence>
<dbReference type="Gene3D" id="3.40.640.10">
    <property type="entry name" value="Type I PLP-dependent aspartate aminotransferase-like (Major domain)"/>
    <property type="match status" value="1"/>
</dbReference>
<dbReference type="SUPFAM" id="SSF53383">
    <property type="entry name" value="PLP-dependent transferases"/>
    <property type="match status" value="1"/>
</dbReference>
<evidence type="ECO:0000256" key="3">
    <source>
        <dbReference type="RuleBase" id="RU004508"/>
    </source>
</evidence>
<dbReference type="Gene3D" id="3.90.1150.10">
    <property type="entry name" value="Aspartate Aminotransferase, domain 1"/>
    <property type="match status" value="1"/>
</dbReference>
<evidence type="ECO:0000313" key="4">
    <source>
        <dbReference type="EMBL" id="RED57579.1"/>
    </source>
</evidence>
<comment type="similarity">
    <text evidence="3">Belongs to the DegT/DnrJ/EryC1 family.</text>
</comment>
<protein>
    <submittedName>
        <fullName evidence="4">Perosamine synthetase</fullName>
    </submittedName>
</protein>
<sequence length="390" mass="44029">MVNKKIAVSGPSITSKEIEYVSDAVKNAWYEDANIYNDRFERAFADYIGVKYAVSLPSCTSAIHLSLLAMGVGAGDEVIVPDITWIATSAPLKYVGADPVFADIDRDSWCLSADSFESRITSKTKAVIPVDLYGNIPDMDSIIQIARKHNLYVIEDAAEAIGSEYKGKKAGAFGDVGVFSFHGSKTMTTGEGGMLVTDDENIWRKVLYNRDHARKPGDKLFYNQEVGYKYKMSSLQAALGLAQLERIDELVQQKREIFSWYQAYLKDTPYICLNSSSLEVKNTYWMVTAVVNPELEMEKEQLMRLLDQHNISSRPFFYPLSSLPAYEFESSKFNYREYNEVSYSISPIAVNLPSGLNLTRDDVKYVCDTLKVILKTRSLNNRLPRRCNDE</sequence>
<dbReference type="PIRSF" id="PIRSF000390">
    <property type="entry name" value="PLP_StrS"/>
    <property type="match status" value="1"/>
</dbReference>
<dbReference type="Pfam" id="PF01041">
    <property type="entry name" value="DegT_DnrJ_EryC1"/>
    <property type="match status" value="1"/>
</dbReference>
<evidence type="ECO:0000256" key="1">
    <source>
        <dbReference type="PIRSR" id="PIRSR000390-1"/>
    </source>
</evidence>
<dbReference type="GO" id="GO:0008483">
    <property type="term" value="F:transaminase activity"/>
    <property type="evidence" value="ECO:0007669"/>
    <property type="project" value="TreeGrafter"/>
</dbReference>
<reference evidence="4 5" key="1">
    <citation type="submission" date="2018-07" db="EMBL/GenBank/DDBJ databases">
        <title>Genomic Encyclopedia of Type Strains, Phase III (KMG-III): the genomes of soil and plant-associated and newly described type strains.</title>
        <authorList>
            <person name="Whitman W."/>
        </authorList>
    </citation>
    <scope>NUCLEOTIDE SEQUENCE [LARGE SCALE GENOMIC DNA]</scope>
    <source>
        <strain evidence="4 5">CECT 8236</strain>
    </source>
</reference>
<keyword evidence="5" id="KW-1185">Reference proteome</keyword>
<organism evidence="4 5">
    <name type="scientific">Cohnella lupini</name>
    <dbReference type="NCBI Taxonomy" id="1294267"/>
    <lineage>
        <taxon>Bacteria</taxon>
        <taxon>Bacillati</taxon>
        <taxon>Bacillota</taxon>
        <taxon>Bacilli</taxon>
        <taxon>Bacillales</taxon>
        <taxon>Paenibacillaceae</taxon>
        <taxon>Cohnella</taxon>
    </lineage>
</organism>
<dbReference type="InterPro" id="IPR015424">
    <property type="entry name" value="PyrdxlP-dep_Trfase"/>
</dbReference>
<feature type="modified residue" description="N6-(pyridoxal phosphate)lysine" evidence="2">
    <location>
        <position position="185"/>
    </location>
</feature>
<dbReference type="Proteomes" id="UP000256869">
    <property type="component" value="Unassembled WGS sequence"/>
</dbReference>
<dbReference type="InterPro" id="IPR015421">
    <property type="entry name" value="PyrdxlP-dep_Trfase_major"/>
</dbReference>
<feature type="active site" description="Proton acceptor" evidence="1">
    <location>
        <position position="185"/>
    </location>
</feature>
<dbReference type="PANTHER" id="PTHR30244">
    <property type="entry name" value="TRANSAMINASE"/>
    <property type="match status" value="1"/>
</dbReference>
<accession>A0A3D9I7R3</accession>
<dbReference type="GO" id="GO:0000271">
    <property type="term" value="P:polysaccharide biosynthetic process"/>
    <property type="evidence" value="ECO:0007669"/>
    <property type="project" value="TreeGrafter"/>
</dbReference>
<dbReference type="InterPro" id="IPR015422">
    <property type="entry name" value="PyrdxlP-dep_Trfase_small"/>
</dbReference>
<comment type="caution">
    <text evidence="4">The sequence shown here is derived from an EMBL/GenBank/DDBJ whole genome shotgun (WGS) entry which is preliminary data.</text>
</comment>